<organism evidence="1 2">
    <name type="scientific">Seonamhaeicola maritimus</name>
    <dbReference type="NCBI Taxonomy" id="2591822"/>
    <lineage>
        <taxon>Bacteria</taxon>
        <taxon>Pseudomonadati</taxon>
        <taxon>Bacteroidota</taxon>
        <taxon>Flavobacteriia</taxon>
        <taxon>Flavobacteriales</taxon>
        <taxon>Flavobacteriaceae</taxon>
    </lineage>
</organism>
<dbReference type="EMBL" id="VRKQ01000008">
    <property type="protein sequence ID" value="TXG38894.1"/>
    <property type="molecule type" value="Genomic_DNA"/>
</dbReference>
<reference evidence="1 2" key="1">
    <citation type="submission" date="2019-08" db="EMBL/GenBank/DDBJ databases">
        <title>Seonamhaeicola sediminis sp. nov., isolated from marine sediment.</title>
        <authorList>
            <person name="Cao W.R."/>
        </authorList>
    </citation>
    <scope>NUCLEOTIDE SEQUENCE [LARGE SCALE GENOMIC DNA]</scope>
    <source>
        <strain evidence="1 2">1505</strain>
    </source>
</reference>
<proteinExistence type="predicted"/>
<evidence type="ECO:0000313" key="1">
    <source>
        <dbReference type="EMBL" id="TXG38894.1"/>
    </source>
</evidence>
<accession>A0A5C7GKS6</accession>
<protein>
    <submittedName>
        <fullName evidence="1">Uncharacterized protein</fullName>
    </submittedName>
</protein>
<dbReference type="Proteomes" id="UP000321080">
    <property type="component" value="Unassembled WGS sequence"/>
</dbReference>
<keyword evidence="2" id="KW-1185">Reference proteome</keyword>
<sequence>MRKNLIILILATTGFFSFGQSDKSTPDTVDSTKNKGQKTQTYIPNSFIESEFKYTDSEGKEVIIQNSGARGGGNIDGDRDPNAVRGYDDSTGTHYGHGIFWTRIINETNSPLEFSINFPADSLSISPPPDNYLKLFLLPDAMRVDKLSSYNYGITGLRSFFDNNFDKPTGLQTKINPNEEYFFYVTTLIHMPDQRGPITAEVVLEEQNLFYKVSVTGIGTKLIPIGQLVFKKSKQ</sequence>
<dbReference type="OrthoDB" id="1179861at2"/>
<dbReference type="RefSeq" id="WP_147766375.1">
    <property type="nucleotide sequence ID" value="NZ_VRKQ01000008.1"/>
</dbReference>
<gene>
    <name evidence="1" type="ORF">FUA22_03110</name>
</gene>
<name>A0A5C7GKS6_9FLAO</name>
<evidence type="ECO:0000313" key="2">
    <source>
        <dbReference type="Proteomes" id="UP000321080"/>
    </source>
</evidence>
<dbReference type="AlphaFoldDB" id="A0A5C7GKS6"/>
<comment type="caution">
    <text evidence="1">The sequence shown here is derived from an EMBL/GenBank/DDBJ whole genome shotgun (WGS) entry which is preliminary data.</text>
</comment>